<organism evidence="2 3">
    <name type="scientific">Aspergillus keveii</name>
    <dbReference type="NCBI Taxonomy" id="714993"/>
    <lineage>
        <taxon>Eukaryota</taxon>
        <taxon>Fungi</taxon>
        <taxon>Dikarya</taxon>
        <taxon>Ascomycota</taxon>
        <taxon>Pezizomycotina</taxon>
        <taxon>Eurotiomycetes</taxon>
        <taxon>Eurotiomycetidae</taxon>
        <taxon>Eurotiales</taxon>
        <taxon>Aspergillaceae</taxon>
        <taxon>Aspergillus</taxon>
        <taxon>Aspergillus subgen. Nidulantes</taxon>
    </lineage>
</organism>
<reference evidence="2 3" key="1">
    <citation type="submission" date="2024-07" db="EMBL/GenBank/DDBJ databases">
        <title>Section-level genome sequencing and comparative genomics of Aspergillus sections Usti and Cavernicolus.</title>
        <authorList>
            <consortium name="Lawrence Berkeley National Laboratory"/>
            <person name="Nybo J.L."/>
            <person name="Vesth T.C."/>
            <person name="Theobald S."/>
            <person name="Frisvad J.C."/>
            <person name="Larsen T.O."/>
            <person name="Kjaerboelling I."/>
            <person name="Rothschild-Mancinelli K."/>
            <person name="Lyhne E.K."/>
            <person name="Kogle M.E."/>
            <person name="Barry K."/>
            <person name="Clum A."/>
            <person name="Na H."/>
            <person name="Ledsgaard L."/>
            <person name="Lin J."/>
            <person name="Lipzen A."/>
            <person name="Kuo A."/>
            <person name="Riley R."/>
            <person name="Mondo S."/>
            <person name="Labutti K."/>
            <person name="Haridas S."/>
            <person name="Pangalinan J."/>
            <person name="Salamov A.A."/>
            <person name="Simmons B.A."/>
            <person name="Magnuson J.K."/>
            <person name="Chen J."/>
            <person name="Drula E."/>
            <person name="Henrissat B."/>
            <person name="Wiebenga A."/>
            <person name="Lubbers R.J."/>
            <person name="Gomes A.C."/>
            <person name="Makela M.R."/>
            <person name="Stajich J."/>
            <person name="Grigoriev I.V."/>
            <person name="Mortensen U.H."/>
            <person name="De Vries R.P."/>
            <person name="Baker S.E."/>
            <person name="Andersen M.R."/>
        </authorList>
    </citation>
    <scope>NUCLEOTIDE SEQUENCE [LARGE SCALE GENOMIC DNA]</scope>
    <source>
        <strain evidence="2 3">CBS 209.92</strain>
    </source>
</reference>
<evidence type="ECO:0000313" key="3">
    <source>
        <dbReference type="Proteomes" id="UP001610563"/>
    </source>
</evidence>
<keyword evidence="3" id="KW-1185">Reference proteome</keyword>
<feature type="region of interest" description="Disordered" evidence="1">
    <location>
        <begin position="1"/>
        <end position="23"/>
    </location>
</feature>
<dbReference type="EMBL" id="JBFTWV010000188">
    <property type="protein sequence ID" value="KAL2784220.1"/>
    <property type="molecule type" value="Genomic_DNA"/>
</dbReference>
<evidence type="ECO:0000313" key="2">
    <source>
        <dbReference type="EMBL" id="KAL2784220.1"/>
    </source>
</evidence>
<evidence type="ECO:0000256" key="1">
    <source>
        <dbReference type="SAM" id="MobiDB-lite"/>
    </source>
</evidence>
<sequence length="245" mass="27307">MDPGAKYLDPPPPYEETAAEGRSPPILRLEPVTLVLDGQFERLEPNNCVPEKPVAPEAQQCEPQYRHLFYLAHPSDAQYRTDIPAYYITAVDKETLGNIHLGTSKSRLRKMEFEALLSSKQTASDRPLFDEAGKASTLFTARPAKLMGSRYNWIQEDGSQVAVEEGKDDENKMVIAAPMTEEMRDALGAVWMLKLWYETAETRQAKREELERMMPPVSSYQDWNYAKKVGTLGGFAGAGGGGNGC</sequence>
<gene>
    <name evidence="2" type="ORF">BJX66DRAFT_344227</name>
</gene>
<accession>A0ABR4FLV7</accession>
<comment type="caution">
    <text evidence="2">The sequence shown here is derived from an EMBL/GenBank/DDBJ whole genome shotgun (WGS) entry which is preliminary data.</text>
</comment>
<proteinExistence type="predicted"/>
<protein>
    <submittedName>
        <fullName evidence="2">Uncharacterized protein</fullName>
    </submittedName>
</protein>
<name>A0ABR4FLV7_9EURO</name>
<dbReference type="Proteomes" id="UP001610563">
    <property type="component" value="Unassembled WGS sequence"/>
</dbReference>